<organism evidence="1 2">
    <name type="scientific">Pristionchus entomophagus</name>
    <dbReference type="NCBI Taxonomy" id="358040"/>
    <lineage>
        <taxon>Eukaryota</taxon>
        <taxon>Metazoa</taxon>
        <taxon>Ecdysozoa</taxon>
        <taxon>Nematoda</taxon>
        <taxon>Chromadorea</taxon>
        <taxon>Rhabditida</taxon>
        <taxon>Rhabditina</taxon>
        <taxon>Diplogasteromorpha</taxon>
        <taxon>Diplogasteroidea</taxon>
        <taxon>Neodiplogasteridae</taxon>
        <taxon>Pristionchus</taxon>
    </lineage>
</organism>
<evidence type="ECO:0000313" key="1">
    <source>
        <dbReference type="EMBL" id="GMS96302.1"/>
    </source>
</evidence>
<accession>A0AAV5TQ36</accession>
<dbReference type="EMBL" id="BTSX01000004">
    <property type="protein sequence ID" value="GMS96302.1"/>
    <property type="molecule type" value="Genomic_DNA"/>
</dbReference>
<name>A0AAV5TQ36_9BILA</name>
<reference evidence="1" key="1">
    <citation type="submission" date="2023-10" db="EMBL/GenBank/DDBJ databases">
        <title>Genome assembly of Pristionchus species.</title>
        <authorList>
            <person name="Yoshida K."/>
            <person name="Sommer R.J."/>
        </authorList>
    </citation>
    <scope>NUCLEOTIDE SEQUENCE</scope>
    <source>
        <strain evidence="1">RS0144</strain>
    </source>
</reference>
<evidence type="ECO:0000313" key="2">
    <source>
        <dbReference type="Proteomes" id="UP001432027"/>
    </source>
</evidence>
<gene>
    <name evidence="1" type="ORF">PENTCL1PPCAC_18477</name>
</gene>
<dbReference type="Proteomes" id="UP001432027">
    <property type="component" value="Unassembled WGS sequence"/>
</dbReference>
<feature type="non-terminal residue" evidence="1">
    <location>
        <position position="1"/>
    </location>
</feature>
<comment type="caution">
    <text evidence="1">The sequence shown here is derived from an EMBL/GenBank/DDBJ whole genome shotgun (WGS) entry which is preliminary data.</text>
</comment>
<proteinExistence type="predicted"/>
<dbReference type="AlphaFoldDB" id="A0AAV5TQ36"/>
<protein>
    <submittedName>
        <fullName evidence="1">Uncharacterized protein</fullName>
    </submittedName>
</protein>
<sequence>DERNIVIHDFNATEGMLYQRLLTINWESESIEYLYHRNFAITTTDSLMHTLVGEEWAVSATRSMDHVIFFPTNPLLSTPHSDITQLTAQALSHARQFFRPGRVNPSSISLSNPPFVISHAAIGFFIDEGRDMQLYHALVINLTFPFAIEIS</sequence>
<keyword evidence="2" id="KW-1185">Reference proteome</keyword>